<dbReference type="EMBL" id="CP002688">
    <property type="protein sequence ID" value="AED94059.1"/>
    <property type="molecule type" value="Genomic_DNA"/>
</dbReference>
<reference evidence="5" key="5">
    <citation type="submission" date="2016-05" db="EMBL/GenBank/DDBJ databases">
        <authorList>
            <person name="Krishnakumar V."/>
            <person name="Cheng C.-Y."/>
            <person name="Chan A.P."/>
            <person name="Schobel S."/>
            <person name="Kim M."/>
            <person name="Ferlanti E.S."/>
            <person name="Belyaeva I."/>
            <person name="Rosen B.D."/>
            <person name="Micklem G."/>
            <person name="Miller J.R."/>
            <person name="Vaughn M."/>
            <person name="Town C.D."/>
        </authorList>
    </citation>
    <scope>NUCLEOTIDE SEQUENCE</scope>
</reference>
<dbReference type="Pfam" id="PF14392">
    <property type="entry name" value="zf-CCHC_4"/>
    <property type="match status" value="1"/>
</dbReference>
<dbReference type="AlphaFoldDB" id="Q9FG64"/>
<reference evidence="5" key="4">
    <citation type="submission" date="2011-02" db="EMBL/GenBank/DDBJ databases">
        <authorList>
            <consortium name="TAIR"/>
            <person name="Swarbreck D."/>
            <person name="Lamesch P."/>
            <person name="Wilks C."/>
            <person name="Huala E."/>
        </authorList>
    </citation>
    <scope>NUCLEOTIDE SEQUENCE</scope>
</reference>
<dbReference type="EMBL" id="DQ487609">
    <property type="protein sequence ID" value="ABF59394.1"/>
    <property type="molecule type" value="Genomic_DNA"/>
</dbReference>
<dbReference type="GeneID" id="3771323"/>
<dbReference type="RefSeq" id="NP_001031973.1">
    <property type="nucleotide sequence ID" value="NM_001036896.2"/>
</dbReference>
<keyword evidence="7" id="KW-1185">Reference proteome</keyword>
<dbReference type="InterPro" id="IPR025558">
    <property type="entry name" value="DUF4283"/>
</dbReference>
<evidence type="ECO:0000259" key="1">
    <source>
        <dbReference type="Pfam" id="PF14111"/>
    </source>
</evidence>
<dbReference type="KEGG" id="ath:AT5G36228"/>
<gene>
    <name evidence="3 5" type="ordered locus">At5g36228</name>
</gene>
<accession>Q9FG64</accession>
<protein>
    <submittedName>
        <fullName evidence="5">Nucleic acid binding / zinc ion binding protein</fullName>
    </submittedName>
    <submittedName>
        <fullName evidence="6">Similarity to Ta11-like non-LTR retroelement protein</fullName>
    </submittedName>
</protein>
<dbReference type="PANTHER" id="PTHR31286">
    <property type="entry name" value="GLYCINE-RICH CELL WALL STRUCTURAL PROTEIN 1.8-LIKE"/>
    <property type="match status" value="1"/>
</dbReference>
<evidence type="ECO:0000313" key="7">
    <source>
        <dbReference type="Proteomes" id="UP000006548"/>
    </source>
</evidence>
<reference evidence="7" key="6">
    <citation type="journal article" date="2017" name="Plant J.">
        <title>Araport11: a complete reannotation of the Arabidopsis thaliana reference genome.</title>
        <authorList>
            <person name="Cheng C.Y."/>
            <person name="Krishnakumar V."/>
            <person name="Chan A.P."/>
            <person name="Thibaud-Nissen F."/>
            <person name="Schobel S."/>
            <person name="Town C.D."/>
        </authorList>
    </citation>
    <scope>GENOME REANNOTATION</scope>
    <source>
        <strain evidence="7">cv. Columbia</strain>
    </source>
</reference>
<dbReference type="Pfam" id="PF14111">
    <property type="entry name" value="DUF4283"/>
    <property type="match status" value="1"/>
</dbReference>
<evidence type="ECO:0000313" key="3">
    <source>
        <dbReference type="Araport" id="AT5G36228"/>
    </source>
</evidence>
<dbReference type="TAIR" id="AT5G36228"/>
<evidence type="ECO:0000313" key="6">
    <source>
        <dbReference type="EMBL" id="BAB09362.1"/>
    </source>
</evidence>
<evidence type="ECO:0000313" key="5">
    <source>
        <dbReference type="EMBL" id="AED94059.1"/>
    </source>
</evidence>
<reference evidence="5 7" key="2">
    <citation type="journal article" date="2000" name="Nature">
        <title>Sequence and analysis of chromosome 5 of the plant Arabidopsis thaliana.</title>
        <authorList>
            <consortium name="Kazusa DNA Research Institute"/>
            <consortium name="Cold Spring Harbor and Washington University in St Louis Sequencing Consortium"/>
            <consortium name="European Union Arabidopsis Genome Sequencing Consortium"/>
            <person name="Tabata S."/>
            <person name="Kaneko T."/>
            <person name="Nakamura Y."/>
            <person name="Kotani H."/>
            <person name="Kato T."/>
            <person name="Asamizu E."/>
            <person name="Miyajima N."/>
            <person name="Sasamoto S."/>
            <person name="Kimura T."/>
            <person name="Hosouchi T."/>
            <person name="Kawashima K."/>
            <person name="Kohara M."/>
            <person name="Matsumoto M."/>
            <person name="Matsuno A."/>
            <person name="Muraki A."/>
            <person name="Nakayama S."/>
            <person name="Nakazaki N."/>
            <person name="Naruo K."/>
            <person name="Okumura S."/>
            <person name="Shinpo S."/>
            <person name="Takeuchi C."/>
            <person name="Wada T."/>
            <person name="Watanabe A."/>
            <person name="Yamada M."/>
            <person name="Yasuda M."/>
            <person name="Sato S."/>
            <person name="de la Bastide M."/>
            <person name="Huang E."/>
            <person name="Spiegel L."/>
            <person name="Gnoj L."/>
            <person name="O'Shaughnessy A."/>
            <person name="Preston R."/>
            <person name="Habermann K."/>
            <person name="Murray J."/>
            <person name="Johnson D."/>
            <person name="Rohlfing T."/>
            <person name="Nelson J."/>
            <person name="Stoneking T."/>
            <person name="Pepin K."/>
            <person name="Spieth J."/>
            <person name="Sekhon M."/>
            <person name="Armstrong J."/>
            <person name="Becker M."/>
            <person name="Belter E."/>
            <person name="Cordum H."/>
            <person name="Cordes M."/>
            <person name="Courtney L."/>
            <person name="Courtney W."/>
            <person name="Dante M."/>
            <person name="Du H."/>
            <person name="Edwards J."/>
            <person name="Fryman J."/>
            <person name="Haakensen B."/>
            <person name="Lamar E."/>
            <person name="Latreille P."/>
            <person name="Leonard S."/>
            <person name="Meyer R."/>
            <person name="Mulvaney E."/>
            <person name="Ozersky P."/>
            <person name="Riley A."/>
            <person name="Strowmatt C."/>
            <person name="Wagner-McPherson C."/>
            <person name="Wollam A."/>
            <person name="Yoakum M."/>
            <person name="Bell M."/>
            <person name="Dedhia N."/>
            <person name="Parnell L."/>
            <person name="Shah R."/>
            <person name="Rodriguez M."/>
            <person name="See L.H."/>
            <person name="Vil D."/>
            <person name="Baker J."/>
            <person name="Kirchoff K."/>
            <person name="Toth K."/>
            <person name="King L."/>
            <person name="Bahret A."/>
            <person name="Miller B."/>
            <person name="Marra M."/>
            <person name="Martienssen R."/>
            <person name="McCombie W.R."/>
            <person name="Wilson R.K."/>
            <person name="Murphy G."/>
            <person name="Bancroft I."/>
            <person name="Volckaert G."/>
            <person name="Wambutt R."/>
            <person name="Dusterhoft A."/>
            <person name="Stiekema W."/>
            <person name="Pohl T."/>
            <person name="Entian K.D."/>
            <person name="Terryn N."/>
            <person name="Hartley N."/>
            <person name="Bent E."/>
            <person name="Johnson S."/>
            <person name="Langham S.A."/>
            <person name="McCullagh B."/>
            <person name="Robben J."/>
            <person name="Grymonprez B."/>
            <person name="Zimmermann W."/>
            <person name="Ramsperger U."/>
            <person name="Wedler H."/>
            <person name="Balke K."/>
            <person name="Wedler E."/>
            <person name="Peters S."/>
            <person name="van Staveren M."/>
            <person name="Dirkse W."/>
            <person name="Mooijman P."/>
            <person name="Lankhorst R.K."/>
            <person name="Weitzenegger T."/>
            <person name="Bothe G."/>
            <person name="Rose M."/>
            <person name="Hauf J."/>
            <person name="Berneiser S."/>
            <person name="Hempel S."/>
            <person name="Feldpausch M."/>
            <person name="Lamberth S."/>
            <person name="Villarroel R."/>
            <person name="Gielen J."/>
            <person name="Ardiles W."/>
            <person name="Bents O."/>
            <person name="Lemcke K."/>
            <person name="Kolesov G."/>
            <person name="Mayer K."/>
            <person name="Rudd S."/>
            <person name="Schoof H."/>
            <person name="Schueller C."/>
            <person name="Zaccaria P."/>
            <person name="Mewes H.W."/>
            <person name="Bevan M."/>
            <person name="Fransz P."/>
        </authorList>
    </citation>
    <scope>NUCLEOTIDE SEQUENCE [LARGE SCALE GENOMIC DNA]</scope>
    <source>
        <strain evidence="7">cv. Columbia</strain>
    </source>
</reference>
<feature type="domain" description="DUF4283" evidence="1">
    <location>
        <begin position="34"/>
        <end position="112"/>
    </location>
</feature>
<dbReference type="ExpressionAtlas" id="Q9FG64">
    <property type="expression patterns" value="baseline"/>
</dbReference>
<feature type="domain" description="Zinc knuckle CX2CX4HX4C" evidence="2">
    <location>
        <begin position="172"/>
        <end position="220"/>
    </location>
</feature>
<dbReference type="PANTHER" id="PTHR31286:SF162">
    <property type="entry name" value="DUF4283 DOMAIN-CONTAINING PROTEIN-RELATED"/>
    <property type="match status" value="1"/>
</dbReference>
<reference evidence="4" key="3">
    <citation type="submission" date="2006-04" db="EMBL/GenBank/DDBJ databases">
        <authorList>
            <person name="Underwood B.A."/>
            <person name="Xiao Y."/>
            <person name="Moskal W."/>
            <person name="Monaghan E."/>
            <person name="Wang W."/>
            <person name="Redman J."/>
            <person name="Wu H.C."/>
            <person name="Utterback T."/>
            <person name="Town C.D."/>
        </authorList>
    </citation>
    <scope>NUCLEOTIDE SEQUENCE</scope>
</reference>
<dbReference type="InterPro" id="IPR025836">
    <property type="entry name" value="Zn_knuckle_CX2CX4HX4C"/>
</dbReference>
<proteinExistence type="predicted"/>
<name>Q9FG64_ARATH</name>
<dbReference type="Proteomes" id="UP000006548">
    <property type="component" value="Chromosome 5"/>
</dbReference>
<evidence type="ECO:0000313" key="4">
    <source>
        <dbReference type="EMBL" id="ABF59394.1"/>
    </source>
</evidence>
<reference evidence="6" key="1">
    <citation type="submission" date="1999-04" db="EMBL/GenBank/DDBJ databases">
        <title>Structural analysis of Arabidopsis thaliana chromosome 5. XI.</title>
        <authorList>
            <person name="Kaneko T."/>
            <person name="Katoh T."/>
            <person name="Asamizu E."/>
            <person name="Sato S."/>
            <person name="Nakamura Y."/>
            <person name="Kotani H."/>
            <person name="Tabata S."/>
        </authorList>
    </citation>
    <scope>NUCLEOTIDE SEQUENCE</scope>
</reference>
<dbReference type="OMA" id="IANPAIC"/>
<evidence type="ECO:0000259" key="2">
    <source>
        <dbReference type="Pfam" id="PF14392"/>
    </source>
</evidence>
<organism evidence="6">
    <name type="scientific">Arabidopsis thaliana</name>
    <name type="common">Mouse-ear cress</name>
    <dbReference type="NCBI Taxonomy" id="3702"/>
    <lineage>
        <taxon>Eukaryota</taxon>
        <taxon>Viridiplantae</taxon>
        <taxon>Streptophyta</taxon>
        <taxon>Embryophyta</taxon>
        <taxon>Tracheophyta</taxon>
        <taxon>Spermatophyta</taxon>
        <taxon>Magnoliopsida</taxon>
        <taxon>eudicotyledons</taxon>
        <taxon>Gunneridae</taxon>
        <taxon>Pentapetalae</taxon>
        <taxon>rosids</taxon>
        <taxon>malvids</taxon>
        <taxon>Brassicales</taxon>
        <taxon>Brassicaceae</taxon>
        <taxon>Camelineae</taxon>
        <taxon>Arabidopsis</taxon>
    </lineage>
</organism>
<dbReference type="PaxDb" id="3702-AT5G36228.1"/>
<dbReference type="HOGENOM" id="CLU_070919_1_0_1"/>
<dbReference type="InterPro" id="IPR040256">
    <property type="entry name" value="At4g02000-like"/>
</dbReference>
<sequence>MSDELWNAIQHMDLGREEPELYIPYHAYVGALASNRLSLLGRILNPQTQSVERAILELPYQWGLGTQVHGRILDDRCFQVRFRSEIDLLNGLRRAPWVFNEWFIALQRWEDFPTEDFLTFIDVWVHIRGIPLPYVSERTVEIIASTLGEVVAMDFNEETTSQITFIRVKVRMDFTEPLRFFRRVRFASRERAMIGFEYEKLQRVCTNCCRVNHQVSHCPYVVHQEEMDNEPDVLVSPERYDDEDSLNQEDHGRHSQSSVISSFSSLTPISLNAPPVVNWNDNMIGNIPHRFPSTSVSSSHTVSDGYLAASEWRPKDQVSYEVGESSKRKKGKQVLEVPERSIRQRRMGSGIRFYPVNGENP</sequence>
<dbReference type="EMBL" id="AB026661">
    <property type="protein sequence ID" value="BAB09362.1"/>
    <property type="molecule type" value="Genomic_DNA"/>
</dbReference>
<dbReference type="Araport" id="AT5G36228"/>